<dbReference type="InterPro" id="IPR047262">
    <property type="entry name" value="PRX-like1"/>
</dbReference>
<dbReference type="SUPFAM" id="SSF47473">
    <property type="entry name" value="EF-hand"/>
    <property type="match status" value="1"/>
</dbReference>
<dbReference type="Gene3D" id="1.10.238.10">
    <property type="entry name" value="EF-hand"/>
    <property type="match status" value="1"/>
</dbReference>
<dbReference type="Proteomes" id="UP001158067">
    <property type="component" value="Unassembled WGS sequence"/>
</dbReference>
<protein>
    <submittedName>
        <fullName evidence="5">Peroxiredoxin</fullName>
    </submittedName>
</protein>
<dbReference type="InterPro" id="IPR002048">
    <property type="entry name" value="EF_hand_dom"/>
</dbReference>
<dbReference type="InterPro" id="IPR014784">
    <property type="entry name" value="Cu2_ascorb_mOase-like_C"/>
</dbReference>
<dbReference type="Pfam" id="PF00578">
    <property type="entry name" value="AhpC-TSA"/>
    <property type="match status" value="1"/>
</dbReference>
<dbReference type="Gene3D" id="3.40.30.10">
    <property type="entry name" value="Glutaredoxin"/>
    <property type="match status" value="1"/>
</dbReference>
<dbReference type="EMBL" id="FXUG01000015">
    <property type="protein sequence ID" value="SMP72352.1"/>
    <property type="molecule type" value="Genomic_DNA"/>
</dbReference>
<feature type="domain" description="Thioredoxin" evidence="4">
    <location>
        <begin position="31"/>
        <end position="183"/>
    </location>
</feature>
<dbReference type="InterPro" id="IPR008977">
    <property type="entry name" value="PHM/PNGase_F_dom_sf"/>
</dbReference>
<keyword evidence="6" id="KW-1185">Reference proteome</keyword>
<dbReference type="SUPFAM" id="SSF49742">
    <property type="entry name" value="PHM/PNGase F"/>
    <property type="match status" value="2"/>
</dbReference>
<name>A0ABY1QKX6_9BACT</name>
<dbReference type="PANTHER" id="PTHR43640:SF1">
    <property type="entry name" value="THIOREDOXIN-DEPENDENT PEROXIREDOXIN"/>
    <property type="match status" value="1"/>
</dbReference>
<dbReference type="SUPFAM" id="SSF52833">
    <property type="entry name" value="Thioredoxin-like"/>
    <property type="match status" value="1"/>
</dbReference>
<dbReference type="InterPro" id="IPR036939">
    <property type="entry name" value="Cu2_ascorb_mOase_N_sf"/>
</dbReference>
<evidence type="ECO:0000259" key="3">
    <source>
        <dbReference type="PROSITE" id="PS50222"/>
    </source>
</evidence>
<dbReference type="Gene3D" id="2.60.120.230">
    <property type="match status" value="1"/>
</dbReference>
<comment type="caution">
    <text evidence="5">The sequence shown here is derived from an EMBL/GenBank/DDBJ whole genome shotgun (WGS) entry which is preliminary data.</text>
</comment>
<gene>
    <name evidence="5" type="ORF">SAMN06265222_11564</name>
</gene>
<evidence type="ECO:0000313" key="6">
    <source>
        <dbReference type="Proteomes" id="UP001158067"/>
    </source>
</evidence>
<accession>A0ABY1QKX6</accession>
<proteinExistence type="predicted"/>
<dbReference type="InterPro" id="IPR011992">
    <property type="entry name" value="EF-hand-dom_pair"/>
</dbReference>
<evidence type="ECO:0000313" key="5">
    <source>
        <dbReference type="EMBL" id="SMP72352.1"/>
    </source>
</evidence>
<feature type="chain" id="PRO_5045227537" evidence="2">
    <location>
        <begin position="29"/>
        <end position="660"/>
    </location>
</feature>
<organism evidence="5 6">
    <name type="scientific">Neorhodopirellula lusitana</name>
    <dbReference type="NCBI Taxonomy" id="445327"/>
    <lineage>
        <taxon>Bacteria</taxon>
        <taxon>Pseudomonadati</taxon>
        <taxon>Planctomycetota</taxon>
        <taxon>Planctomycetia</taxon>
        <taxon>Pirellulales</taxon>
        <taxon>Pirellulaceae</taxon>
        <taxon>Neorhodopirellula</taxon>
    </lineage>
</organism>
<keyword evidence="1" id="KW-1015">Disulfide bond</keyword>
<dbReference type="InterPro" id="IPR013766">
    <property type="entry name" value="Thioredoxin_domain"/>
</dbReference>
<reference evidence="5 6" key="1">
    <citation type="submission" date="2017-05" db="EMBL/GenBank/DDBJ databases">
        <authorList>
            <person name="Varghese N."/>
            <person name="Submissions S."/>
        </authorList>
    </citation>
    <scope>NUCLEOTIDE SEQUENCE [LARGE SCALE GENOMIC DNA]</scope>
    <source>
        <strain evidence="5 6">DSM 25457</strain>
    </source>
</reference>
<feature type="signal peptide" evidence="2">
    <location>
        <begin position="1"/>
        <end position="28"/>
    </location>
</feature>
<dbReference type="InterPro" id="IPR036249">
    <property type="entry name" value="Thioredoxin-like_sf"/>
</dbReference>
<keyword evidence="2" id="KW-0732">Signal</keyword>
<dbReference type="Gene3D" id="2.60.120.310">
    <property type="entry name" value="Copper type II, ascorbate-dependent monooxygenase, N-terminal domain"/>
    <property type="match status" value="1"/>
</dbReference>
<dbReference type="CDD" id="cd02969">
    <property type="entry name" value="PRX_like1"/>
    <property type="match status" value="1"/>
</dbReference>
<dbReference type="RefSeq" id="WP_283434599.1">
    <property type="nucleotide sequence ID" value="NZ_FXUG01000015.1"/>
</dbReference>
<dbReference type="PROSITE" id="PS50222">
    <property type="entry name" value="EF_HAND_2"/>
    <property type="match status" value="1"/>
</dbReference>
<feature type="domain" description="EF-hand" evidence="3">
    <location>
        <begin position="636"/>
        <end position="660"/>
    </location>
</feature>
<evidence type="ECO:0000259" key="4">
    <source>
        <dbReference type="PROSITE" id="PS51352"/>
    </source>
</evidence>
<dbReference type="PANTHER" id="PTHR43640">
    <property type="entry name" value="OS07G0260300 PROTEIN"/>
    <property type="match status" value="1"/>
</dbReference>
<dbReference type="InterPro" id="IPR000866">
    <property type="entry name" value="AhpC/TSA"/>
</dbReference>
<sequence>MVSSFRVRTFLAVVITAASLLSQRNAIAEPAFIGQRIESFTLKDFRGKQHSLDELQTSELVVIAFLGTECPLAKLYGPRLADLHKRYTPKGVAFLAINANVQDSVTEMAAYARIHGVDFPMLKDLRCQVADQLGAQRTPEVFVLDRSRKVQYRGRIDNQYGIGYNRDAPLREDLATALDELLAGVPVSLPITQPTGCHIGRLPKPDNDAEITYSNRIAHILQQRCVECHRDGDIAPFALMDYDEVVGWAPMIEEVVREQRMPPWHAAPDHGHFRNDRLLSNEEKDAIYQWVASGSPEGDPAHLPTPIAFPTGWQLPREPDIEFNIQETPFRVQAEGEVAYQWFAVDTHFTEDKWLAGVEVQPGNREVVHHILTFVREPQDWRTRSVGRGFFAGYVPGLRAQMLPEGMAKLIPAGSQLAFQVHYTPIGSVQYDQSKIGLIFADPESVTHRVISSSAINPRIRIPAQESNHREEAASPTIPWDSQLLSMSPHMHLRGKSFHYEVELPNGQREVLLDVPQYDFNWQTEYQLLQPMDLPAGSRIFTVAHYDNSAANLNNPDPNRTVRWGDQSWDEMMIGYFNLAVPVDMPIGKPESELRIAKQNENPLPRRVNRWFEKMDNNKDDVITLDEVPSKVKPSFNKFDTNGDEKVSRTEFISGLKLNQ</sequence>
<evidence type="ECO:0000256" key="2">
    <source>
        <dbReference type="SAM" id="SignalP"/>
    </source>
</evidence>
<dbReference type="PROSITE" id="PS51352">
    <property type="entry name" value="THIOREDOXIN_2"/>
    <property type="match status" value="1"/>
</dbReference>
<evidence type="ECO:0000256" key="1">
    <source>
        <dbReference type="ARBA" id="ARBA00023157"/>
    </source>
</evidence>